<protein>
    <recommendedName>
        <fullName evidence="3">OTU domain-containing protein</fullName>
    </recommendedName>
</protein>
<gene>
    <name evidence="1" type="ORF">BJ508DRAFT_336649</name>
</gene>
<organism evidence="1 2">
    <name type="scientific">Ascobolus immersus RN42</name>
    <dbReference type="NCBI Taxonomy" id="1160509"/>
    <lineage>
        <taxon>Eukaryota</taxon>
        <taxon>Fungi</taxon>
        <taxon>Dikarya</taxon>
        <taxon>Ascomycota</taxon>
        <taxon>Pezizomycotina</taxon>
        <taxon>Pezizomycetes</taxon>
        <taxon>Pezizales</taxon>
        <taxon>Ascobolaceae</taxon>
        <taxon>Ascobolus</taxon>
    </lineage>
</organism>
<dbReference type="Proteomes" id="UP000275078">
    <property type="component" value="Unassembled WGS sequence"/>
</dbReference>
<evidence type="ECO:0000313" key="2">
    <source>
        <dbReference type="Proteomes" id="UP000275078"/>
    </source>
</evidence>
<reference evidence="1 2" key="1">
    <citation type="journal article" date="2018" name="Nat. Ecol. Evol.">
        <title>Pezizomycetes genomes reveal the molecular basis of ectomycorrhizal truffle lifestyle.</title>
        <authorList>
            <person name="Murat C."/>
            <person name="Payen T."/>
            <person name="Noel B."/>
            <person name="Kuo A."/>
            <person name="Morin E."/>
            <person name="Chen J."/>
            <person name="Kohler A."/>
            <person name="Krizsan K."/>
            <person name="Balestrini R."/>
            <person name="Da Silva C."/>
            <person name="Montanini B."/>
            <person name="Hainaut M."/>
            <person name="Levati E."/>
            <person name="Barry K.W."/>
            <person name="Belfiori B."/>
            <person name="Cichocki N."/>
            <person name="Clum A."/>
            <person name="Dockter R.B."/>
            <person name="Fauchery L."/>
            <person name="Guy J."/>
            <person name="Iotti M."/>
            <person name="Le Tacon F."/>
            <person name="Lindquist E.A."/>
            <person name="Lipzen A."/>
            <person name="Malagnac F."/>
            <person name="Mello A."/>
            <person name="Molinier V."/>
            <person name="Miyauchi S."/>
            <person name="Poulain J."/>
            <person name="Riccioni C."/>
            <person name="Rubini A."/>
            <person name="Sitrit Y."/>
            <person name="Splivallo R."/>
            <person name="Traeger S."/>
            <person name="Wang M."/>
            <person name="Zifcakova L."/>
            <person name="Wipf D."/>
            <person name="Zambonelli A."/>
            <person name="Paolocci F."/>
            <person name="Nowrousian M."/>
            <person name="Ottonello S."/>
            <person name="Baldrian P."/>
            <person name="Spatafora J.W."/>
            <person name="Henrissat B."/>
            <person name="Nagy L.G."/>
            <person name="Aury J.M."/>
            <person name="Wincker P."/>
            <person name="Grigoriev I.V."/>
            <person name="Bonfante P."/>
            <person name="Martin F.M."/>
        </authorList>
    </citation>
    <scope>NUCLEOTIDE SEQUENCE [LARGE SCALE GENOMIC DNA]</scope>
    <source>
        <strain evidence="1 2">RN42</strain>
    </source>
</reference>
<keyword evidence="2" id="KW-1185">Reference proteome</keyword>
<accession>A0A3N4HFF6</accession>
<name>A0A3N4HFF6_ASCIM</name>
<dbReference type="AlphaFoldDB" id="A0A3N4HFF6"/>
<evidence type="ECO:0008006" key="3">
    <source>
        <dbReference type="Google" id="ProtNLM"/>
    </source>
</evidence>
<evidence type="ECO:0000313" key="1">
    <source>
        <dbReference type="EMBL" id="RPA70890.1"/>
    </source>
</evidence>
<proteinExistence type="predicted"/>
<sequence length="283" mass="32256">MQEKLDVVASFKKELDKHMSKEGTQKVRGDLSVTFHRIDSKKNVWVKEGKASVYSGYKGTNPHTSTSRNPPKLPTELGDMNLEGAFAELYSLNSVDKVNRVSPDGHCFYRCLLQQMEDFGIIAADDQLRQIEALRTTLAALIESKPAYYFHHEYYKNARLPTNLSSEIEGIMCGGTTSNCGDLLSKQVRELGVFWFRPSYHGHLFVDSKFAILVLMTKDDKKIDVYLPSTPQEDRSVGDWLIDSSVHCYVVLADASHAWDVRVTNPDVRKNPFRQRRFKCRRG</sequence>
<dbReference type="EMBL" id="ML120019">
    <property type="protein sequence ID" value="RPA70890.1"/>
    <property type="molecule type" value="Genomic_DNA"/>
</dbReference>